<keyword evidence="2" id="KW-1185">Reference proteome</keyword>
<proteinExistence type="predicted"/>
<gene>
    <name evidence="1" type="ORF">HYN48_04295</name>
</gene>
<accession>A0A2S0RI69</accession>
<sequence>MKNTTVEYSAMSRGFYLNINVHDDKLSIVDKRDGTPREYILTNADWKALADLYKTIKPEELPTYKDPTQKRFYDGAAIASLRIIYDGKTYETTSFDHGFPPKEIEAFVNKIVSFATP</sequence>
<dbReference type="AlphaFoldDB" id="A0A2S0RI69"/>
<evidence type="ECO:0000313" key="1">
    <source>
        <dbReference type="EMBL" id="AWA31384.1"/>
    </source>
</evidence>
<protein>
    <submittedName>
        <fullName evidence="1">Uncharacterized protein</fullName>
    </submittedName>
</protein>
<reference evidence="1 2" key="1">
    <citation type="submission" date="2018-04" db="EMBL/GenBank/DDBJ databases">
        <title>Genome sequencing of Flavobacterium sp. HYN0048.</title>
        <authorList>
            <person name="Yi H."/>
            <person name="Baek C."/>
        </authorList>
    </citation>
    <scope>NUCLEOTIDE SEQUENCE [LARGE SCALE GENOMIC DNA]</scope>
    <source>
        <strain evidence="1 2">HYN0048</strain>
    </source>
</reference>
<evidence type="ECO:0000313" key="2">
    <source>
        <dbReference type="Proteomes" id="UP000244193"/>
    </source>
</evidence>
<dbReference type="Proteomes" id="UP000244193">
    <property type="component" value="Chromosome"/>
</dbReference>
<name>A0A2S0RI69_9FLAO</name>
<dbReference type="KEGG" id="fmg:HYN48_04295"/>
<organism evidence="1 2">
    <name type="scientific">Flavobacterium magnum</name>
    <dbReference type="NCBI Taxonomy" id="2162713"/>
    <lineage>
        <taxon>Bacteria</taxon>
        <taxon>Pseudomonadati</taxon>
        <taxon>Bacteroidota</taxon>
        <taxon>Flavobacteriia</taxon>
        <taxon>Flavobacteriales</taxon>
        <taxon>Flavobacteriaceae</taxon>
        <taxon>Flavobacterium</taxon>
    </lineage>
</organism>
<dbReference type="OrthoDB" id="1446480at2"/>
<dbReference type="EMBL" id="CP028811">
    <property type="protein sequence ID" value="AWA31384.1"/>
    <property type="molecule type" value="Genomic_DNA"/>
</dbReference>